<dbReference type="Proteomes" id="UP000250266">
    <property type="component" value="Unassembled WGS sequence"/>
</dbReference>
<feature type="compositionally biased region" description="Pro residues" evidence="1">
    <location>
        <begin position="69"/>
        <end position="82"/>
    </location>
</feature>
<reference evidence="2 3" key="1">
    <citation type="journal article" date="2016" name="Nat. Commun.">
        <title>Ectomycorrhizal ecology is imprinted in the genome of the dominant symbiotic fungus Cenococcum geophilum.</title>
        <authorList>
            <consortium name="DOE Joint Genome Institute"/>
            <person name="Peter M."/>
            <person name="Kohler A."/>
            <person name="Ohm R.A."/>
            <person name="Kuo A."/>
            <person name="Krutzmann J."/>
            <person name="Morin E."/>
            <person name="Arend M."/>
            <person name="Barry K.W."/>
            <person name="Binder M."/>
            <person name="Choi C."/>
            <person name="Clum A."/>
            <person name="Copeland A."/>
            <person name="Grisel N."/>
            <person name="Haridas S."/>
            <person name="Kipfer T."/>
            <person name="LaButti K."/>
            <person name="Lindquist E."/>
            <person name="Lipzen A."/>
            <person name="Maire R."/>
            <person name="Meier B."/>
            <person name="Mihaltcheva S."/>
            <person name="Molinier V."/>
            <person name="Murat C."/>
            <person name="Poggeler S."/>
            <person name="Quandt C.A."/>
            <person name="Sperisen C."/>
            <person name="Tritt A."/>
            <person name="Tisserant E."/>
            <person name="Crous P.W."/>
            <person name="Henrissat B."/>
            <person name="Nehls U."/>
            <person name="Egli S."/>
            <person name="Spatafora J.W."/>
            <person name="Grigoriev I.V."/>
            <person name="Martin F.M."/>
        </authorList>
    </citation>
    <scope>NUCLEOTIDE SEQUENCE [LARGE SCALE GENOMIC DNA]</scope>
    <source>
        <strain evidence="2 3">CBS 459.81</strain>
    </source>
</reference>
<accession>A0A8E2E7U3</accession>
<dbReference type="EMBL" id="KV745035">
    <property type="protein sequence ID" value="OCK78878.1"/>
    <property type="molecule type" value="Genomic_DNA"/>
</dbReference>
<name>A0A8E2E7U3_9PEZI</name>
<feature type="region of interest" description="Disordered" evidence="1">
    <location>
        <begin position="26"/>
        <end position="82"/>
    </location>
</feature>
<feature type="compositionally biased region" description="Polar residues" evidence="1">
    <location>
        <begin position="46"/>
        <end position="60"/>
    </location>
</feature>
<dbReference type="AlphaFoldDB" id="A0A8E2E7U3"/>
<evidence type="ECO:0000256" key="1">
    <source>
        <dbReference type="SAM" id="MobiDB-lite"/>
    </source>
</evidence>
<evidence type="ECO:0000313" key="2">
    <source>
        <dbReference type="EMBL" id="OCK78878.1"/>
    </source>
</evidence>
<protein>
    <submittedName>
        <fullName evidence="2">Uncharacterized protein</fullName>
    </submittedName>
</protein>
<evidence type="ECO:0000313" key="3">
    <source>
        <dbReference type="Proteomes" id="UP000250266"/>
    </source>
</evidence>
<feature type="compositionally biased region" description="Pro residues" evidence="1">
    <location>
        <begin position="31"/>
        <end position="43"/>
    </location>
</feature>
<sequence>MRNAIEILIPTLSPQISLSKNQSVFIHHPTHQPPPSPPLPPPRFITLTTQTGPSFPSSQAPIWDQTPQYDPPPPQPAPSLPL</sequence>
<gene>
    <name evidence="2" type="ORF">K432DRAFT_383542</name>
</gene>
<keyword evidence="3" id="KW-1185">Reference proteome</keyword>
<organism evidence="2 3">
    <name type="scientific">Lepidopterella palustris CBS 459.81</name>
    <dbReference type="NCBI Taxonomy" id="1314670"/>
    <lineage>
        <taxon>Eukaryota</taxon>
        <taxon>Fungi</taxon>
        <taxon>Dikarya</taxon>
        <taxon>Ascomycota</taxon>
        <taxon>Pezizomycotina</taxon>
        <taxon>Dothideomycetes</taxon>
        <taxon>Pleosporomycetidae</taxon>
        <taxon>Mytilinidiales</taxon>
        <taxon>Argynnaceae</taxon>
        <taxon>Lepidopterella</taxon>
    </lineage>
</organism>
<proteinExistence type="predicted"/>